<sequence>MIKMWLLLALCFALTGCDEQPNLITLEQVKDSFDREGIPLIPAPDLAPKSIFRMTLSGVAPEGFAVNGDQLVSVYILNSAKEVEKAVQQFENKTAAASVVDHERYEVGSVLIFYNAEGAFKDKRVTQAVDRLRGLSG</sequence>
<comment type="caution">
    <text evidence="1">The sequence shown here is derived from an EMBL/GenBank/DDBJ whole genome shotgun (WGS) entry which is preliminary data.</text>
</comment>
<accession>A0ABV5KMX9</accession>
<evidence type="ECO:0000313" key="1">
    <source>
        <dbReference type="EMBL" id="MFB9326575.1"/>
    </source>
</evidence>
<evidence type="ECO:0000313" key="2">
    <source>
        <dbReference type="Proteomes" id="UP001589747"/>
    </source>
</evidence>
<dbReference type="RefSeq" id="WP_377494016.1">
    <property type="nucleotide sequence ID" value="NZ_JBHMDO010000021.1"/>
</dbReference>
<gene>
    <name evidence="1" type="ORF">ACFFSY_11680</name>
</gene>
<dbReference type="PROSITE" id="PS51257">
    <property type="entry name" value="PROKAR_LIPOPROTEIN"/>
    <property type="match status" value="1"/>
</dbReference>
<protein>
    <submittedName>
        <fullName evidence="1">Uncharacterized protein</fullName>
    </submittedName>
</protein>
<proteinExistence type="predicted"/>
<reference evidence="1 2" key="1">
    <citation type="submission" date="2024-09" db="EMBL/GenBank/DDBJ databases">
        <authorList>
            <person name="Sun Q."/>
            <person name="Mori K."/>
        </authorList>
    </citation>
    <scope>NUCLEOTIDE SEQUENCE [LARGE SCALE GENOMIC DNA]</scope>
    <source>
        <strain evidence="1 2">TISTR 2452</strain>
    </source>
</reference>
<organism evidence="1 2">
    <name type="scientific">Paenibacillus aurantiacus</name>
    <dbReference type="NCBI Taxonomy" id="1936118"/>
    <lineage>
        <taxon>Bacteria</taxon>
        <taxon>Bacillati</taxon>
        <taxon>Bacillota</taxon>
        <taxon>Bacilli</taxon>
        <taxon>Bacillales</taxon>
        <taxon>Paenibacillaceae</taxon>
        <taxon>Paenibacillus</taxon>
    </lineage>
</organism>
<keyword evidence="2" id="KW-1185">Reference proteome</keyword>
<dbReference type="Proteomes" id="UP001589747">
    <property type="component" value="Unassembled WGS sequence"/>
</dbReference>
<name>A0ABV5KMX9_9BACL</name>
<dbReference type="EMBL" id="JBHMDO010000021">
    <property type="protein sequence ID" value="MFB9326575.1"/>
    <property type="molecule type" value="Genomic_DNA"/>
</dbReference>